<reference evidence="1 2" key="1">
    <citation type="journal article" date="2008" name="Nature">
        <title>The genome of Laccaria bicolor provides insights into mycorrhizal symbiosis.</title>
        <authorList>
            <person name="Martin F."/>
            <person name="Aerts A."/>
            <person name="Ahren D."/>
            <person name="Brun A."/>
            <person name="Danchin E.G.J."/>
            <person name="Duchaussoy F."/>
            <person name="Gibon J."/>
            <person name="Kohler A."/>
            <person name="Lindquist E."/>
            <person name="Pereda V."/>
            <person name="Salamov A."/>
            <person name="Shapiro H.J."/>
            <person name="Wuyts J."/>
            <person name="Blaudez D."/>
            <person name="Buee M."/>
            <person name="Brokstein P."/>
            <person name="Canbaeck B."/>
            <person name="Cohen D."/>
            <person name="Courty P.E."/>
            <person name="Coutinho P.M."/>
            <person name="Delaruelle C."/>
            <person name="Detter J.C."/>
            <person name="Deveau A."/>
            <person name="DiFazio S."/>
            <person name="Duplessis S."/>
            <person name="Fraissinet-Tachet L."/>
            <person name="Lucic E."/>
            <person name="Frey-Klett P."/>
            <person name="Fourrey C."/>
            <person name="Feussner I."/>
            <person name="Gay G."/>
            <person name="Grimwood J."/>
            <person name="Hoegger P.J."/>
            <person name="Jain P."/>
            <person name="Kilaru S."/>
            <person name="Labbe J."/>
            <person name="Lin Y.C."/>
            <person name="Legue V."/>
            <person name="Le Tacon F."/>
            <person name="Marmeisse R."/>
            <person name="Melayah D."/>
            <person name="Montanini B."/>
            <person name="Muratet M."/>
            <person name="Nehls U."/>
            <person name="Niculita-Hirzel H."/>
            <person name="Oudot-Le Secq M.P."/>
            <person name="Peter M."/>
            <person name="Quesneville H."/>
            <person name="Rajashekar B."/>
            <person name="Reich M."/>
            <person name="Rouhier N."/>
            <person name="Schmutz J."/>
            <person name="Yin T."/>
            <person name="Chalot M."/>
            <person name="Henrissat B."/>
            <person name="Kuees U."/>
            <person name="Lucas S."/>
            <person name="Van de Peer Y."/>
            <person name="Podila G.K."/>
            <person name="Polle A."/>
            <person name="Pukkila P.J."/>
            <person name="Richardson P.M."/>
            <person name="Rouze P."/>
            <person name="Sanders I.R."/>
            <person name="Stajich J.E."/>
            <person name="Tunlid A."/>
            <person name="Tuskan G."/>
            <person name="Grigoriev I.V."/>
        </authorList>
    </citation>
    <scope>NUCLEOTIDE SEQUENCE [LARGE SCALE GENOMIC DNA]</scope>
    <source>
        <strain evidence="2">S238N-H82 / ATCC MYA-4686</strain>
    </source>
</reference>
<dbReference type="EMBL" id="DS547601">
    <property type="protein sequence ID" value="EDQ98069.1"/>
    <property type="molecule type" value="Genomic_DNA"/>
</dbReference>
<dbReference type="RefSeq" id="XP_001891281.1">
    <property type="nucleotide sequence ID" value="XM_001891246.1"/>
</dbReference>
<dbReference type="Proteomes" id="UP000001194">
    <property type="component" value="Unassembled WGS sequence"/>
</dbReference>
<name>B0E513_LACBS</name>
<organism evidence="2">
    <name type="scientific">Laccaria bicolor (strain S238N-H82 / ATCC MYA-4686)</name>
    <name type="common">Bicoloured deceiver</name>
    <name type="synonym">Laccaria laccata var. bicolor</name>
    <dbReference type="NCBI Taxonomy" id="486041"/>
    <lineage>
        <taxon>Eukaryota</taxon>
        <taxon>Fungi</taxon>
        <taxon>Dikarya</taxon>
        <taxon>Basidiomycota</taxon>
        <taxon>Agaricomycotina</taxon>
        <taxon>Agaricomycetes</taxon>
        <taxon>Agaricomycetidae</taxon>
        <taxon>Agaricales</taxon>
        <taxon>Agaricineae</taxon>
        <taxon>Hydnangiaceae</taxon>
        <taxon>Laccaria</taxon>
    </lineage>
</organism>
<dbReference type="KEGG" id="lbc:LACBIDRAFT_336301"/>
<proteinExistence type="predicted"/>
<dbReference type="InParanoid" id="B0E513"/>
<dbReference type="HOGENOM" id="CLU_1250862_0_0_1"/>
<accession>B0E513</accession>
<sequence length="221" mass="24034">MGVPGGLSNSSGRRSIHLRFSVNATSAIFSPELGISSMMANRPSFPVGSSQVRNANTVDFEDEKPTVTALEQRPIHSHSTPVMKPTVLFSTVAALSSFSYVVLAVPALLEEHVQSVDAEALGLGDKTDSFLKPAHVEQHFGGNQPARHVKILLNSAADEWHRRDVWVRKVDTLLDPAMYRLDSEAPKDDSSIGSVKDRRCCPCDPAHQIDAIVKDWCCGCA</sequence>
<evidence type="ECO:0000313" key="2">
    <source>
        <dbReference type="Proteomes" id="UP000001194"/>
    </source>
</evidence>
<dbReference type="AlphaFoldDB" id="B0E513"/>
<dbReference type="GeneID" id="6086936"/>
<evidence type="ECO:0000313" key="1">
    <source>
        <dbReference type="EMBL" id="EDQ98069.1"/>
    </source>
</evidence>
<gene>
    <name evidence="1" type="ORF">LACBIDRAFT_336301</name>
</gene>
<protein>
    <submittedName>
        <fullName evidence="1">Predicted protein</fullName>
    </submittedName>
</protein>
<keyword evidence="2" id="KW-1185">Reference proteome</keyword>